<protein>
    <recommendedName>
        <fullName evidence="5">Secreted protein</fullName>
    </recommendedName>
</protein>
<feature type="chain" id="PRO_5045431287" description="Secreted protein" evidence="2">
    <location>
        <begin position="32"/>
        <end position="212"/>
    </location>
</feature>
<evidence type="ECO:0000256" key="1">
    <source>
        <dbReference type="SAM" id="MobiDB-lite"/>
    </source>
</evidence>
<feature type="region of interest" description="Disordered" evidence="1">
    <location>
        <begin position="32"/>
        <end position="112"/>
    </location>
</feature>
<proteinExistence type="predicted"/>
<keyword evidence="4" id="KW-1185">Reference proteome</keyword>
<accession>A0ABP4ZAL8</accession>
<dbReference type="RefSeq" id="WP_344098684.1">
    <property type="nucleotide sequence ID" value="NZ_BAAANL010000001.1"/>
</dbReference>
<gene>
    <name evidence="3" type="ORF">GCM10009751_00770</name>
</gene>
<sequence length="212" mass="20879">MNRTAGARGLRIATLTSAVIACVTLTGCAGADTTGGGPPAGDGTAITSAPSEAATPSDTASAGGGDEENDMDSTEPRNARPKIEAKDIDPLEAGATGRGLPPGLKGSTSSTAGAAWSPEAGLVYVVTNDSSSCPIIAEPNATAEGGEIVVGLLPRRDGMCTMDFAPTTSVVELPGDVADGSAVTLRLGDQGSVDLPARETAGEPGAIAWVSK</sequence>
<feature type="signal peptide" evidence="2">
    <location>
        <begin position="1"/>
        <end position="31"/>
    </location>
</feature>
<dbReference type="EMBL" id="BAAANL010000001">
    <property type="protein sequence ID" value="GAA1848518.1"/>
    <property type="molecule type" value="Genomic_DNA"/>
</dbReference>
<dbReference type="PROSITE" id="PS51257">
    <property type="entry name" value="PROKAR_LIPOPROTEIN"/>
    <property type="match status" value="1"/>
</dbReference>
<organism evidence="3 4">
    <name type="scientific">Myceligenerans crystallogenes</name>
    <dbReference type="NCBI Taxonomy" id="316335"/>
    <lineage>
        <taxon>Bacteria</taxon>
        <taxon>Bacillati</taxon>
        <taxon>Actinomycetota</taxon>
        <taxon>Actinomycetes</taxon>
        <taxon>Micrococcales</taxon>
        <taxon>Promicromonosporaceae</taxon>
        <taxon>Myceligenerans</taxon>
    </lineage>
</organism>
<evidence type="ECO:0008006" key="5">
    <source>
        <dbReference type="Google" id="ProtNLM"/>
    </source>
</evidence>
<evidence type="ECO:0000256" key="2">
    <source>
        <dbReference type="SAM" id="SignalP"/>
    </source>
</evidence>
<dbReference type="Proteomes" id="UP001501094">
    <property type="component" value="Unassembled WGS sequence"/>
</dbReference>
<evidence type="ECO:0000313" key="4">
    <source>
        <dbReference type="Proteomes" id="UP001501094"/>
    </source>
</evidence>
<keyword evidence="2" id="KW-0732">Signal</keyword>
<evidence type="ECO:0000313" key="3">
    <source>
        <dbReference type="EMBL" id="GAA1848518.1"/>
    </source>
</evidence>
<name>A0ABP4ZAL8_9MICO</name>
<feature type="compositionally biased region" description="Polar residues" evidence="1">
    <location>
        <begin position="46"/>
        <end position="60"/>
    </location>
</feature>
<feature type="compositionally biased region" description="Basic and acidic residues" evidence="1">
    <location>
        <begin position="74"/>
        <end position="89"/>
    </location>
</feature>
<reference evidence="4" key="1">
    <citation type="journal article" date="2019" name="Int. J. Syst. Evol. Microbiol.">
        <title>The Global Catalogue of Microorganisms (GCM) 10K type strain sequencing project: providing services to taxonomists for standard genome sequencing and annotation.</title>
        <authorList>
            <consortium name="The Broad Institute Genomics Platform"/>
            <consortium name="The Broad Institute Genome Sequencing Center for Infectious Disease"/>
            <person name="Wu L."/>
            <person name="Ma J."/>
        </authorList>
    </citation>
    <scope>NUCLEOTIDE SEQUENCE [LARGE SCALE GENOMIC DNA]</scope>
    <source>
        <strain evidence="4">JCM 14326</strain>
    </source>
</reference>
<comment type="caution">
    <text evidence="3">The sequence shown here is derived from an EMBL/GenBank/DDBJ whole genome shotgun (WGS) entry which is preliminary data.</text>
</comment>